<protein>
    <submittedName>
        <fullName evidence="15">SDR family NAD(P)-dependent oxidoreductase</fullName>
    </submittedName>
</protein>
<feature type="active site" description="Proton donor; for dehydratase activity" evidence="10">
    <location>
        <position position="1332"/>
    </location>
</feature>
<evidence type="ECO:0000259" key="14">
    <source>
        <dbReference type="PROSITE" id="PS52019"/>
    </source>
</evidence>
<dbReference type="Pfam" id="PF00550">
    <property type="entry name" value="PP-binding"/>
    <property type="match status" value="3"/>
</dbReference>
<evidence type="ECO:0000256" key="9">
    <source>
        <dbReference type="ARBA" id="ARBA00022737"/>
    </source>
</evidence>
<feature type="domain" description="Ketosynthase family 3 (KS3)" evidence="13">
    <location>
        <begin position="461"/>
        <end position="883"/>
    </location>
</feature>
<feature type="domain" description="Ketosynthase family 3 (KS3)" evidence="13">
    <location>
        <begin position="4684"/>
        <end position="5117"/>
    </location>
</feature>
<dbReference type="PROSITE" id="PS52019">
    <property type="entry name" value="PKS_MFAS_DH"/>
    <property type="match status" value="3"/>
</dbReference>
<dbReference type="CDD" id="cd00833">
    <property type="entry name" value="PKS"/>
    <property type="match status" value="4"/>
</dbReference>
<dbReference type="Pfam" id="PF14765">
    <property type="entry name" value="PS-DH"/>
    <property type="match status" value="3"/>
</dbReference>
<dbReference type="InterPro" id="IPR013968">
    <property type="entry name" value="PKS_KR"/>
</dbReference>
<feature type="domain" description="Carrier" evidence="12">
    <location>
        <begin position="3133"/>
        <end position="3209"/>
    </location>
</feature>
<dbReference type="InterPro" id="IPR014030">
    <property type="entry name" value="Ketoacyl_synth_N"/>
</dbReference>
<dbReference type="SUPFAM" id="SSF47336">
    <property type="entry name" value="ACP-like"/>
    <property type="match status" value="3"/>
</dbReference>
<dbReference type="InterPro" id="IPR049490">
    <property type="entry name" value="C883_1060-like_KR_N"/>
</dbReference>
<proteinExistence type="inferred from homology"/>
<evidence type="ECO:0000256" key="5">
    <source>
        <dbReference type="ARBA" id="ARBA00022450"/>
    </source>
</evidence>
<dbReference type="Gene3D" id="3.40.47.10">
    <property type="match status" value="4"/>
</dbReference>
<dbReference type="Gene3D" id="1.10.1200.10">
    <property type="entry name" value="ACP-like"/>
    <property type="match status" value="3"/>
</dbReference>
<organism evidence="15 16">
    <name type="scientific">Aliikangiella maris</name>
    <dbReference type="NCBI Taxonomy" id="3162458"/>
    <lineage>
        <taxon>Bacteria</taxon>
        <taxon>Pseudomonadati</taxon>
        <taxon>Pseudomonadota</taxon>
        <taxon>Gammaproteobacteria</taxon>
        <taxon>Oceanospirillales</taxon>
        <taxon>Pleioneaceae</taxon>
        <taxon>Aliikangiella</taxon>
    </lineage>
</organism>
<feature type="region of interest" description="C-terminal hotdog fold" evidence="10">
    <location>
        <begin position="2406"/>
        <end position="2554"/>
    </location>
</feature>
<dbReference type="CDD" id="cd08953">
    <property type="entry name" value="KR_2_SDR_x"/>
    <property type="match status" value="2"/>
</dbReference>
<dbReference type="PROSITE" id="PS50075">
    <property type="entry name" value="CARRIER"/>
    <property type="match status" value="2"/>
</dbReference>
<evidence type="ECO:0000259" key="12">
    <source>
        <dbReference type="PROSITE" id="PS50075"/>
    </source>
</evidence>
<feature type="region of interest" description="C-terminal hotdog fold" evidence="10">
    <location>
        <begin position="1270"/>
        <end position="1419"/>
    </location>
</feature>
<feature type="region of interest" description="N-terminal hotdog fold" evidence="10">
    <location>
        <begin position="2257"/>
        <end position="2386"/>
    </location>
</feature>
<dbReference type="SUPFAM" id="SSF51735">
    <property type="entry name" value="NAD(P)-binding Rossmann-fold domains"/>
    <property type="match status" value="2"/>
</dbReference>
<dbReference type="SMART" id="SM00826">
    <property type="entry name" value="PKS_DH"/>
    <property type="match status" value="1"/>
</dbReference>
<dbReference type="SMART" id="SM00823">
    <property type="entry name" value="PKS_PP"/>
    <property type="match status" value="3"/>
</dbReference>
<dbReference type="InterPro" id="IPR050091">
    <property type="entry name" value="PKS_NRPS_Biosynth_Enz"/>
</dbReference>
<dbReference type="SMART" id="SM01294">
    <property type="entry name" value="PKS_PP_betabranch"/>
    <property type="match status" value="1"/>
</dbReference>
<keyword evidence="8" id="KW-0808">Transferase</keyword>
<dbReference type="InterPro" id="IPR049551">
    <property type="entry name" value="PKS_DH_C"/>
</dbReference>
<dbReference type="SMART" id="SM00825">
    <property type="entry name" value="PKS_KS"/>
    <property type="match status" value="4"/>
</dbReference>
<evidence type="ECO:0000256" key="11">
    <source>
        <dbReference type="SAM" id="MobiDB-lite"/>
    </source>
</evidence>
<dbReference type="InterPro" id="IPR014031">
    <property type="entry name" value="Ketoacyl_synth_C"/>
</dbReference>
<dbReference type="InterPro" id="IPR020806">
    <property type="entry name" value="PKS_PP-bd"/>
</dbReference>
<reference evidence="15 16" key="1">
    <citation type="submission" date="2024-06" db="EMBL/GenBank/DDBJ databases">
        <authorList>
            <person name="Li F."/>
        </authorList>
    </citation>
    <scope>NUCLEOTIDE SEQUENCE [LARGE SCALE GENOMIC DNA]</scope>
    <source>
        <strain evidence="15 16">GXAS 311</strain>
    </source>
</reference>
<feature type="compositionally biased region" description="Low complexity" evidence="11">
    <location>
        <begin position="4629"/>
        <end position="4652"/>
    </location>
</feature>
<evidence type="ECO:0000256" key="1">
    <source>
        <dbReference type="ARBA" id="ARBA00004496"/>
    </source>
</evidence>
<dbReference type="Pfam" id="PF22336">
    <property type="entry name" value="RhiE-like_linker"/>
    <property type="match status" value="3"/>
</dbReference>
<keyword evidence="9" id="KW-0677">Repeat</keyword>
<evidence type="ECO:0000256" key="2">
    <source>
        <dbReference type="ARBA" id="ARBA00004792"/>
    </source>
</evidence>
<feature type="region of interest" description="Disordered" evidence="11">
    <location>
        <begin position="1549"/>
        <end position="1596"/>
    </location>
</feature>
<dbReference type="InterPro" id="IPR009081">
    <property type="entry name" value="PP-bd_ACP"/>
</dbReference>
<comment type="similarity">
    <text evidence="4">Belongs to the short-chain dehydrogenases/reductases (SDR) family.</text>
</comment>
<dbReference type="SUPFAM" id="SSF53901">
    <property type="entry name" value="Thiolase-like"/>
    <property type="match status" value="4"/>
</dbReference>
<dbReference type="InterPro" id="IPR029063">
    <property type="entry name" value="SAM-dependent_MTases_sf"/>
</dbReference>
<dbReference type="InterPro" id="IPR036291">
    <property type="entry name" value="NAD(P)-bd_dom_sf"/>
</dbReference>
<feature type="region of interest" description="N-terminal hotdog fold" evidence="10">
    <location>
        <begin position="1090"/>
        <end position="1247"/>
    </location>
</feature>
<feature type="domain" description="PKS/mFAS DH" evidence="14">
    <location>
        <begin position="5338"/>
        <end position="5652"/>
    </location>
</feature>
<feature type="domain" description="Ketosynthase family 3 (KS3)" evidence="13">
    <location>
        <begin position="3280"/>
        <end position="3726"/>
    </location>
</feature>
<feature type="domain" description="PKS/mFAS DH" evidence="14">
    <location>
        <begin position="1090"/>
        <end position="1419"/>
    </location>
</feature>
<dbReference type="RefSeq" id="WP_353896007.1">
    <property type="nucleotide sequence ID" value="NZ_JBEVCJ010000009.1"/>
</dbReference>
<feature type="domain" description="Ketosynthase family 3 (KS3)" evidence="13">
    <location>
        <begin position="1607"/>
        <end position="2022"/>
    </location>
</feature>
<evidence type="ECO:0000256" key="6">
    <source>
        <dbReference type="ARBA" id="ARBA00022490"/>
    </source>
</evidence>
<evidence type="ECO:0000256" key="4">
    <source>
        <dbReference type="ARBA" id="ARBA00006484"/>
    </source>
</evidence>
<feature type="region of interest" description="N-terminal hotdog fold" evidence="10">
    <location>
        <begin position="5338"/>
        <end position="5488"/>
    </location>
</feature>
<dbReference type="Gene3D" id="3.10.129.110">
    <property type="entry name" value="Polyketide synthase dehydratase"/>
    <property type="match status" value="2"/>
</dbReference>
<evidence type="ECO:0000256" key="8">
    <source>
        <dbReference type="ARBA" id="ARBA00022679"/>
    </source>
</evidence>
<dbReference type="Pfam" id="PF02801">
    <property type="entry name" value="Ketoacyl-synt_C"/>
    <property type="match status" value="5"/>
</dbReference>
<dbReference type="InterPro" id="IPR006162">
    <property type="entry name" value="Ppantetheine_attach_site"/>
</dbReference>
<dbReference type="Pfam" id="PF13578">
    <property type="entry name" value="Methyltransf_24"/>
    <property type="match status" value="1"/>
</dbReference>
<keyword evidence="16" id="KW-1185">Reference proteome</keyword>
<evidence type="ECO:0000259" key="13">
    <source>
        <dbReference type="PROSITE" id="PS52004"/>
    </source>
</evidence>
<dbReference type="Pfam" id="PF08659">
    <property type="entry name" value="KR"/>
    <property type="match status" value="2"/>
</dbReference>
<evidence type="ECO:0000313" key="15">
    <source>
        <dbReference type="EMBL" id="MET1255422.1"/>
    </source>
</evidence>
<sequence length="5662" mass="629932">MENRKASLQLIKNWVANNRQLETKNNVQPKTVSQPTQSTAQAHSVKQQLLARHHSVAVNDSIELLGESLVGVLNAYNNSNFYGADWCVEIALVNDNSPSLKSTMLFVFAIDNHIAFALDEPSHESLVHNTSSLTMSVDDLCALINLQADLIYIMIKNKGIDKDKSAKPMALIRPFSDLLFGAFNLFHLTDDFNHSLIEQVYTSGRVANLSGAERFVFPWAISSDIGCKLYQIIVENQCQRSLEIGLAFGLSALFICQAHHVKGGGEHTAVDPCQSVEFESIGIDQVNKAGLSQYFNLLEAKDYDILPELVKQQQKYDFIFIDGLHMHDYVVIDYFYSDLLLEVGGIMAFDDCHAPGVSSAVAYLEENRNYRLLENDTGQRLRVYQKMAEDDRTITKPNHHVDYVQKYYQFAGEAELRESQQHLSVASIDKLHSQTTDGKLRQATIQKQQQKQDTKPHQLQDERIAIIGIDGNFPGERTLEQFWQAIIDEQPLYQNYNADFLVKRDKDNKAVDNRSPMMTSGLLEDAYGFDPEFFNISYAEAQLMDPQLRHLLMSAYHALEDAGLTRDYLRTKNVGVFIGAEGSDYNDFNRESALVEDYILNHAGATLANRLSYYFDFDGPSEIINTMCSSGAYCIYRAMQLLHQGSIDIALVGGVKINFSAETYQALNRLNITTEQSNCYSFHEDSKGYIRSEGVVTLVLTRADKVQRERHVVYGHIKSSAITYNGKDGQSMFSPSKKGQKAAMLACYNNAGVTIEDVLCIEAQGMGNEISDFVEFNSVSELVAQTGNAIQQPVISTLKPILGHMECVSALAAIAKIILSFKTRTLYRIPSLEQSTINPRLGAEQAYCQLLTENRLITETKPMLIGLNSFGASGSNVHLLLEEDIPYPDSLPNEVNEAEQFISIAPSEKTIAAGMLPKQWLMISAQSEASLLAYINRLVHYIEQFAELIDLSELCRINLLAKEVYDCRLVIRIDAASHQKQVEQLKLLLQQSITHEADLSINDTSGLSREDLGIWSNIDDKYHYFLQAKNHQRLVQDADGKNIQDWLNGESVNGESVNGESVSWPVSLEQAQPRKNWRMPLYVFDKQDFKPNFSTFKPVILPVTEWFEQQAAAQIYPIDPAVFYINDHQVFDKKYFPAVGYFEFVCRTLQQADKYFAQPNRLHFTDVVWLAPLVITETTNIRVELMVMSDTTNISNKPKISLFNWPEGCVVEQHQYQFTIYHAATDEDRSTELCLCRGEVLVSALIEQSGLPDAAIGLPQIENLLMQSQSWQALDCHELYQLFESLNIYYGPAHRGLIDIVQHQNQLRATVKLPASIDSSLTQFLIHPGLLDCAIQSCAAFWLAQGNRLTQIELPFSVDRVTWFAPLTATIHILVKTQQTYQVDSAIKKYDFIITNEFFQLLLEIDGLATRAMHAPSPDRVSKSEISASKVSSKPVVEKQLMQAALKYFHQQIANTLKMPLQKVSLTKNFMLLGLDSILVTQLTEKLRQQFSGITSTLFFEVSNIQMLAEYFVKHYAPQLNDLLMPIANDVQVPRQWFDSSAKLVGAGVTSHEKNKNHTAKNPQLQADSYSQADSHSQTTPNTMVGDGVESDLNQIGKEQPKNNFSVFDVAVIGMHGRFPGANNLQIFWQNLLDGKNAVTEIPAERWNWQDFYADKPGVKGKSYSRWGGFLSDIDKFDPLFFQISPLEAEKMDPQERIFIECCYHAIEQAGYTPGNLAQSNKVGLFAGVMNSGYNAEPDHFSIANRTSFLFDLKGPSIAIDTACASSLTAVHLALQSLYQGDCLVALAGGVNTIVDPIHYVRLSEMSAMSRGQRCQPFGAAADGMIDAEGVGVVVLKPLQQAEVDKDVIHAVIKSSAVNASGKTNGYTVPSPQAQAQVITKALNDARLSVDDIDYIEAHGTGTPLGDPIEIAALNQVFANRSPQIAQCRIGSVKSNIGHCESAAGMAGLLKVILQLKNRQLVASLYATEANPEIDFSKTPFQVNHQLTAWHKAKVQPQPSALCAGISSFGMGGANAHVIVAEYIAASSELGVEQETVNGTKAEKIITDEINHKNQLTEMYGTAKINKVFIIPLSAQRKQPLIEKIQALFNELNTVISSKQSHHLQQEYLEKLAFTLQTGREAMDWRYCVVVTDLHELRENLRSGLQQSEDGNDKYLFSNLDDSIEDSHYSANNNEAVKPVSLNSNVEHTIETLIAQQQWSTIANIWLQGEDVDWYLLYSEDKPARLSLPLYPFARERYWKDCVKPSPLQTAQPSLQHALIHPLLHINQASFYQQHYLTELAVTHELIAQHQVMLTDQLSSVIPGVIYIEMLWAAMGHAFEMTQSSLQGVINNIHWPTPCVVTKRCQIRTGLKLTGDKEVEFTFVEKQKAGEMLVCQGEAIIALQDKPSSINWNQLVEQLKQRSASFVTLNPQAIYDYFRAAGIYYGQRFQNIKAVWVSEHEALVELQSPHNNLALSQSLSFEPGLLDSVLHSCVVLSDNFVSRHYQLAVPYAIDSIQLIAPLTQQINARIRKAAKVSGDSNIVKFDIDVFDFSGNLIMSFVGVTFKATKQNNLSADNRLEGLRNDVPLDTVDSVETKLATLQDIKCLTLNPIWKSQSTDSLPLDTRSINRRSLNSLSINSHSTDKWSKEEFHSKTTQVPDVSKTSVYAVVATAIDRWDEIEAQLKHVNLCSSYKIPNQSATTATQTYELAVVSNYQTVSLWLFEHIKTELIRAQNQAQLIQILIQTDTEDSIWLGLQGLIRSVMHESPACRCQLIVIPPDITADRVQEILTREAQSTDYLISYHKQSRRYLDWQVEFLKHECIDVLRSDNRYLFQDDGTYLITGGLGGLGVTFAKEILTQTRQAKIILTGRAALDDTKQALIQSLQENDVLSEQSYHVANNKMANSNALMAPSNNFSRVTYVALDVTDAVAVNQLLQKHADQLKGIIHCAGMVKDNFILNKSSEEFQTVLAPKVEGSINLDAASQNISLDFFMLFSSLASVAGNIGQVDYACANGFMDYFAQARELLVSQRKRSGKTLVINWPYWQDGGMQLDKATIDLMAQSTGITPMLTMTGLQVFYQACQSRLNRIAVANGQINKMLAFIRGNKSQVESVHTMTNNTTANHQQSALSGSKLLKDTKPQTVLVAAEADDKQRLTWAESYLIELFATELKLSDEQINPHASFEKYGMDSIIALNLTNRMENDFGALSKTLFFEYLSIRALANYLATHFSQQLAEMNAVNLPRLNTPTATSSPIPQRRAAENQAQSYKMSFQDASLIDRRQYQKNNLNEHDIDDAKINVNTDVAIIGVAGRYPQAATLDEFWVNLTNAKDCITEVPKERWSLSLLFDAEKNKPGKIYTRWGGFLDDIDKFEPLFFNISPREAELMDPQERLFLQVVWQAFEDAAYSKSLLSDYRVGVYVGAMWGQYELIGADKIYQGEGVAAGSSFASIANRVSYFFNFNGPSIALDSMCSSSLTAIHLACEAIVHGQIDMAVAGGVNLSIHPSKYLTLSQGNFAATDGRCRSFGEGGDGYVPGEGIGVVILKNSQQAIADGDKIEALIKSSAVNHGGKTHGYTVPNPNAQAEVIKQAITQSGVDATQINYVETHGTGTALGDPVEISGLQNAFEQVLLNSNETDASRQYSDNQNLMKRNFKHASIAIGSVKSNIGHLESAAGIAALTKVLLQMRNRRLVPSLHAEPLNQHINWQQSGFYVNTQLQPWQAVNGQPLTAGISSFGAGGANAHLIVQEYVDQTQPVALQQAHLIVLSAKNLSALHRRVEQLADFLVSCLSSSSSSSSESPNISSQHFSLRKQISLTEIAYTLQVGRTALNERLAIVCDSIDELHHQLSVWQNTVGKNTQSMSETLLNESQRADLVQQKIISGNVKQQASVSQLLLDGEAGETYLQQLLEQQSLVPLAQLWVAGVQWEWRKLYQQRPKRIALPTYPFAGEHYWVKPINSDTHQSALSTEREKANTLLLTPAWVDKALTPYNWQMQLLPSSVLVFAARRADAMAIKQQISHLPIAKKVIVVSIDQQLEHNPALIQVDESDNRTNLHFQINPADTDAWSLLFTQLKQQDAFPEYWVTYFTDMVDKNVSAIEKDKSEQETLADYSVFEQALALVKGSSISMANEAVNWLNLMQNNIEGLANRALNGFFQSVKAENPQFKITSILFDNPSERLHENWLSVDWLTEFLENKYANEVQPFAQVGYLSYTNDLSQKDSCNQSSSGQRQVKTLRAMSEQTGSKPGELKQFASKSCVFKHNGVYLIVGGLKGIGLIVSEYLAKSYQANLIIIGRTELDEQLRQSLQTLKQHAQSVDYYALDVTCGSAVERLITRSLQKKSTIHGIIHCAGVIDDALVGHKNPQTSNAVLDCKIRGIRCLDKASSAIPLDFMVCFSSIAAVFGNQGQTDYAYANSYLDQFMAERQQRVANGNASGISLSINWPLWHAGGMQVSENVQQLIQQKTGLMPLPTAIALDAFASALRVAAQNSLSQIMVLYGQEQTIQQRLLNPVSTTPDLSVNKSQRLDNEIRTTTIKAATSGAVTTKTPTNKALRDELINFLKIQLGELIKLAIDEIDAEEKLSQYGTDSVMISQLNTQLVRDFGELPNTLFYENETIAALADYLLKNNRQTVSEFFSHAENQRADYQARSQRQDLQQQDSQQQDSQQQDWPQKTQQKISQHQAEQPVNIERESRQPDRLLTEPKDSSLTEIAIVGVHGRFPGSTELKQFWKNLLSGKNLTNEVPAERWDCQRYFDADPELASEGKIYCRWGGFLTHIDQFDYPFFNISQSEANMMDPQERLFMQSVWHAIEDAGYSPETLKQWYPKEKSANVGVFVGVTSNTYHLLAAQQWERENLIASSAMPWSIANRISYFFDFKGPSLPIDTACSSSLVALDFACRSLASGECQMAIVGGVNLYLHPLKYQAFCRNKMVSTTGRNCSFGAGDDGFVPAEGVGSLVLLPRASADKHGDQIYALIAASQVDHAGRSNGYSAPNPTAQANLIRKTLQSAQVSPQQISYVEAHGTGTQMGDSLEVAALTQAFGGLNKQQPWCGIGSVKSNMGHAESAAGIASIIKVLLQMKHRRLVPTLNAAQVNPDIDFSVTPFRLQSETHSWQGTADKPRFALVNGFGAGGVNACVLLKADDASSVSDVKKLSAETSDGVAQRPNNIFPLSAKSLVQLKQRANQLMGFIKANNPDELDNIAYTLQVGREPMSERLAIIANSAAELIEGLQNFVNNKLLIEASLTKYTEINLGKPICFVAENRRNKRTIIDDYAGLVVTECARMWTDGVLIDWTKWQADFLGRQYFQKLALPVYPFAKQRCWIELVASDLIEMDLLKTDSLGTESIKSKLAKYNNSQPQQLHPLIAQNTSTLESICFTSHLSAHEYYAREHHVNGQSVFPGAGFLEMACVAGSLAAQKTVVQISDIVWINPYIFDDESAAISNLNFPISNEVAQLSCSSHSNCLSNINSTKPLHTRLKSIGQATEFDIISHNALGEVVVHAEGRLSFLDAIDSATLATNRPLQTMRDSAEVELNKTQVYQQLQDLSLNYGESFQTIVSLSLTHDYSLSRLSLSDAVLSEFADYLLHPAIIDGAFQTVVGFVKQQSLSTPFLPFALDSLTILNALPTEVYVLVEAVASPKMPADMKKFNISICNLNGEIVIKMEGFYVKAFVSASSATHESPVISAL</sequence>
<dbReference type="PROSITE" id="PS52004">
    <property type="entry name" value="KS3_2"/>
    <property type="match status" value="4"/>
</dbReference>
<dbReference type="PANTHER" id="PTHR43775:SF37">
    <property type="entry name" value="SI:DKEY-61P9.11"/>
    <property type="match status" value="1"/>
</dbReference>
<feature type="domain" description="Carrier" evidence="12">
    <location>
        <begin position="1440"/>
        <end position="1516"/>
    </location>
</feature>
<dbReference type="InterPro" id="IPR054514">
    <property type="entry name" value="RhiE-like_linker"/>
</dbReference>
<comment type="pathway">
    <text evidence="2">Antibiotic biosynthesis.</text>
</comment>
<feature type="active site" description="Proton donor; for dehydratase activity" evidence="10">
    <location>
        <position position="5567"/>
    </location>
</feature>
<dbReference type="Pfam" id="PF00109">
    <property type="entry name" value="ketoacyl-synt"/>
    <property type="match status" value="4"/>
</dbReference>
<dbReference type="InterPro" id="IPR020841">
    <property type="entry name" value="PKS_Beta-ketoAc_synthase_dom"/>
</dbReference>
<accession>A0ABV2BU24</accession>
<dbReference type="InterPro" id="IPR016039">
    <property type="entry name" value="Thiolase-like"/>
</dbReference>
<dbReference type="Gene3D" id="3.40.50.150">
    <property type="entry name" value="Vaccinia Virus protein VP39"/>
    <property type="match status" value="1"/>
</dbReference>
<keyword evidence="5" id="KW-0596">Phosphopantetheine</keyword>
<evidence type="ECO:0000313" key="16">
    <source>
        <dbReference type="Proteomes" id="UP001548189"/>
    </source>
</evidence>
<dbReference type="SMART" id="SM00822">
    <property type="entry name" value="PKS_KR"/>
    <property type="match status" value="2"/>
</dbReference>
<dbReference type="Pfam" id="PF21394">
    <property type="entry name" value="Beta-ketacyl_N"/>
    <property type="match status" value="1"/>
</dbReference>
<feature type="active site" description="Proton acceptor; for dehydratase activity" evidence="10">
    <location>
        <position position="2290"/>
    </location>
</feature>
<comment type="pathway">
    <text evidence="3">Lipid metabolism; fatty acid biosynthesis.</text>
</comment>
<dbReference type="Proteomes" id="UP001548189">
    <property type="component" value="Unassembled WGS sequence"/>
</dbReference>
<dbReference type="InterPro" id="IPR057326">
    <property type="entry name" value="KR_dom"/>
</dbReference>
<feature type="region of interest" description="Disordered" evidence="11">
    <location>
        <begin position="4618"/>
        <end position="4680"/>
    </location>
</feature>
<name>A0ABV2BU24_9GAMM</name>
<evidence type="ECO:0000256" key="7">
    <source>
        <dbReference type="ARBA" id="ARBA00022553"/>
    </source>
</evidence>
<dbReference type="Pfam" id="PF21089">
    <property type="entry name" value="PKS_DH_N"/>
    <property type="match status" value="3"/>
</dbReference>
<dbReference type="PANTHER" id="PTHR43775">
    <property type="entry name" value="FATTY ACID SYNTHASE"/>
    <property type="match status" value="1"/>
</dbReference>
<keyword evidence="6" id="KW-0963">Cytoplasm</keyword>
<feature type="active site" description="Proton acceptor; for dehydratase activity" evidence="10">
    <location>
        <position position="5367"/>
    </location>
</feature>
<feature type="region of interest" description="C-terminal hotdog fold" evidence="10">
    <location>
        <begin position="5506"/>
        <end position="5652"/>
    </location>
</feature>
<feature type="compositionally biased region" description="Polar residues" evidence="11">
    <location>
        <begin position="1560"/>
        <end position="1583"/>
    </location>
</feature>
<feature type="active site" description="Proton donor; for dehydratase activity" evidence="10">
    <location>
        <position position="2467"/>
    </location>
</feature>
<gene>
    <name evidence="15" type="ORF">ABVT43_09815</name>
</gene>
<feature type="active site" description="Proton acceptor; for dehydratase activity" evidence="10">
    <location>
        <position position="1128"/>
    </location>
</feature>
<dbReference type="SUPFAM" id="SSF53335">
    <property type="entry name" value="S-adenosyl-L-methionine-dependent methyltransferases"/>
    <property type="match status" value="1"/>
</dbReference>
<dbReference type="InterPro" id="IPR020807">
    <property type="entry name" value="PKS_DH"/>
</dbReference>
<dbReference type="InterPro" id="IPR049900">
    <property type="entry name" value="PKS_mFAS_DH"/>
</dbReference>
<dbReference type="Gene3D" id="3.10.129.10">
    <property type="entry name" value="Hotdog Thioesterase"/>
    <property type="match status" value="1"/>
</dbReference>
<feature type="compositionally biased region" description="Basic and acidic residues" evidence="11">
    <location>
        <begin position="4665"/>
        <end position="4680"/>
    </location>
</feature>
<comment type="caution">
    <text evidence="15">The sequence shown here is derived from an EMBL/GenBank/DDBJ whole genome shotgun (WGS) entry which is preliminary data.</text>
</comment>
<evidence type="ECO:0000256" key="10">
    <source>
        <dbReference type="PROSITE-ProRule" id="PRU01363"/>
    </source>
</evidence>
<dbReference type="InterPro" id="IPR018201">
    <property type="entry name" value="Ketoacyl_synth_AS"/>
</dbReference>
<dbReference type="InterPro" id="IPR036736">
    <property type="entry name" value="ACP-like_sf"/>
</dbReference>
<dbReference type="Gene3D" id="3.40.50.720">
    <property type="entry name" value="NAD(P)-binding Rossmann-like Domain"/>
    <property type="match status" value="2"/>
</dbReference>
<feature type="domain" description="PKS/mFAS DH" evidence="14">
    <location>
        <begin position="2257"/>
        <end position="2554"/>
    </location>
</feature>
<comment type="subcellular location">
    <subcellularLocation>
        <location evidence="1">Cytoplasm</location>
    </subcellularLocation>
</comment>
<dbReference type="EMBL" id="JBEVCJ010000009">
    <property type="protein sequence ID" value="MET1255422.1"/>
    <property type="molecule type" value="Genomic_DNA"/>
</dbReference>
<dbReference type="InterPro" id="IPR042104">
    <property type="entry name" value="PKS_dehydratase_sf"/>
</dbReference>
<dbReference type="InterPro" id="IPR049552">
    <property type="entry name" value="PKS_DH_N"/>
</dbReference>
<keyword evidence="7" id="KW-0597">Phosphoprotein</keyword>
<evidence type="ECO:0000256" key="3">
    <source>
        <dbReference type="ARBA" id="ARBA00005194"/>
    </source>
</evidence>
<dbReference type="PROSITE" id="PS00606">
    <property type="entry name" value="KS3_1"/>
    <property type="match status" value="2"/>
</dbReference>
<dbReference type="PROSITE" id="PS00012">
    <property type="entry name" value="PHOSPHOPANTETHEINE"/>
    <property type="match status" value="2"/>
</dbReference>
<dbReference type="Gene3D" id="1.10.1240.100">
    <property type="match status" value="4"/>
</dbReference>
<dbReference type="Gene3D" id="3.10.129.120">
    <property type="match status" value="1"/>
</dbReference>